<gene>
    <name evidence="2" type="ORF">BPAE_0288g00130</name>
</gene>
<proteinExistence type="predicted"/>
<protein>
    <submittedName>
        <fullName evidence="2">Uncharacterized protein</fullName>
    </submittedName>
</protein>
<dbReference type="Proteomes" id="UP000297910">
    <property type="component" value="Unassembled WGS sequence"/>
</dbReference>
<feature type="compositionally biased region" description="Basic and acidic residues" evidence="1">
    <location>
        <begin position="112"/>
        <end position="123"/>
    </location>
</feature>
<dbReference type="AlphaFoldDB" id="A0A4Z1FGF6"/>
<evidence type="ECO:0000313" key="3">
    <source>
        <dbReference type="Proteomes" id="UP000297910"/>
    </source>
</evidence>
<organism evidence="2 3">
    <name type="scientific">Botrytis paeoniae</name>
    <dbReference type="NCBI Taxonomy" id="278948"/>
    <lineage>
        <taxon>Eukaryota</taxon>
        <taxon>Fungi</taxon>
        <taxon>Dikarya</taxon>
        <taxon>Ascomycota</taxon>
        <taxon>Pezizomycotina</taxon>
        <taxon>Leotiomycetes</taxon>
        <taxon>Helotiales</taxon>
        <taxon>Sclerotiniaceae</taxon>
        <taxon>Botrytis</taxon>
    </lineage>
</organism>
<evidence type="ECO:0000256" key="1">
    <source>
        <dbReference type="SAM" id="MobiDB-lite"/>
    </source>
</evidence>
<name>A0A4Z1FGF6_9HELO</name>
<feature type="region of interest" description="Disordered" evidence="1">
    <location>
        <begin position="47"/>
        <end position="174"/>
    </location>
</feature>
<sequence length="229" mass="25007">MESEVNEIDVEPATATPVDVLEGAEILICMTTRVVSDSDALWIEEVRQRPEVPTSDDQFDTISCQDTISYRGSPTPEPISPKSTKLLSPPTTLTESDVSKCRSSQEAASQPLEHDATKRKWGAEDANSTATGPLAKKPRQRTKTNSAKKQKSAAAKIPMTAEEKKAAREAKAAEERQIYQQQAFKPRVRRELTVELDAIGVPLPAAGLPAELTVIERKSCAPRTRPSQA</sequence>
<keyword evidence="3" id="KW-1185">Reference proteome</keyword>
<feature type="compositionally biased region" description="Low complexity" evidence="1">
    <location>
        <begin position="80"/>
        <end position="94"/>
    </location>
</feature>
<feature type="compositionally biased region" description="Basic residues" evidence="1">
    <location>
        <begin position="136"/>
        <end position="151"/>
    </location>
</feature>
<dbReference type="EMBL" id="PQXI01000287">
    <property type="protein sequence ID" value="TGO20531.1"/>
    <property type="molecule type" value="Genomic_DNA"/>
</dbReference>
<feature type="compositionally biased region" description="Polar residues" evidence="1">
    <location>
        <begin position="60"/>
        <end position="72"/>
    </location>
</feature>
<reference evidence="2 3" key="1">
    <citation type="submission" date="2017-12" db="EMBL/GenBank/DDBJ databases">
        <title>Comparative genomics of Botrytis spp.</title>
        <authorList>
            <person name="Valero-Jimenez C.A."/>
            <person name="Tapia P."/>
            <person name="Veloso J."/>
            <person name="Silva-Moreno E."/>
            <person name="Staats M."/>
            <person name="Valdes J.H."/>
            <person name="Van Kan J.A.L."/>
        </authorList>
    </citation>
    <scope>NUCLEOTIDE SEQUENCE [LARGE SCALE GENOMIC DNA]</scope>
    <source>
        <strain evidence="2 3">Bp0003</strain>
    </source>
</reference>
<accession>A0A4Z1FGF6</accession>
<comment type="caution">
    <text evidence="2">The sequence shown here is derived from an EMBL/GenBank/DDBJ whole genome shotgun (WGS) entry which is preliminary data.</text>
</comment>
<feature type="compositionally biased region" description="Basic and acidic residues" evidence="1">
    <location>
        <begin position="161"/>
        <end position="174"/>
    </location>
</feature>
<evidence type="ECO:0000313" key="2">
    <source>
        <dbReference type="EMBL" id="TGO20531.1"/>
    </source>
</evidence>